<evidence type="ECO:0000313" key="1">
    <source>
        <dbReference type="EMBL" id="KAH7142839.1"/>
    </source>
</evidence>
<dbReference type="Proteomes" id="UP000717696">
    <property type="component" value="Unassembled WGS sequence"/>
</dbReference>
<protein>
    <submittedName>
        <fullName evidence="1">Uncharacterized protein</fullName>
    </submittedName>
</protein>
<dbReference type="AlphaFoldDB" id="A0A9P9EQU7"/>
<dbReference type="EMBL" id="JAGMUU010000011">
    <property type="protein sequence ID" value="KAH7142839.1"/>
    <property type="molecule type" value="Genomic_DNA"/>
</dbReference>
<gene>
    <name evidence="1" type="ORF">B0J13DRAFT_503199</name>
</gene>
<evidence type="ECO:0000313" key="2">
    <source>
        <dbReference type="Proteomes" id="UP000717696"/>
    </source>
</evidence>
<organism evidence="1 2">
    <name type="scientific">Dactylonectria estremocensis</name>
    <dbReference type="NCBI Taxonomy" id="1079267"/>
    <lineage>
        <taxon>Eukaryota</taxon>
        <taxon>Fungi</taxon>
        <taxon>Dikarya</taxon>
        <taxon>Ascomycota</taxon>
        <taxon>Pezizomycotina</taxon>
        <taxon>Sordariomycetes</taxon>
        <taxon>Hypocreomycetidae</taxon>
        <taxon>Hypocreales</taxon>
        <taxon>Nectriaceae</taxon>
        <taxon>Dactylonectria</taxon>
    </lineage>
</organism>
<name>A0A9P9EQU7_9HYPO</name>
<reference evidence="1" key="1">
    <citation type="journal article" date="2021" name="Nat. Commun.">
        <title>Genetic determinants of endophytism in the Arabidopsis root mycobiome.</title>
        <authorList>
            <person name="Mesny F."/>
            <person name="Miyauchi S."/>
            <person name="Thiergart T."/>
            <person name="Pickel B."/>
            <person name="Atanasova L."/>
            <person name="Karlsson M."/>
            <person name="Huettel B."/>
            <person name="Barry K.W."/>
            <person name="Haridas S."/>
            <person name="Chen C."/>
            <person name="Bauer D."/>
            <person name="Andreopoulos W."/>
            <person name="Pangilinan J."/>
            <person name="LaButti K."/>
            <person name="Riley R."/>
            <person name="Lipzen A."/>
            <person name="Clum A."/>
            <person name="Drula E."/>
            <person name="Henrissat B."/>
            <person name="Kohler A."/>
            <person name="Grigoriev I.V."/>
            <person name="Martin F.M."/>
            <person name="Hacquard S."/>
        </authorList>
    </citation>
    <scope>NUCLEOTIDE SEQUENCE</scope>
    <source>
        <strain evidence="1">MPI-CAGE-AT-0021</strain>
    </source>
</reference>
<dbReference type="OrthoDB" id="3251507at2759"/>
<comment type="caution">
    <text evidence="1">The sequence shown here is derived from an EMBL/GenBank/DDBJ whole genome shotgun (WGS) entry which is preliminary data.</text>
</comment>
<dbReference type="InterPro" id="IPR027796">
    <property type="entry name" value="OTT_1508_deam-like"/>
</dbReference>
<accession>A0A9P9EQU7</accession>
<dbReference type="PANTHER" id="PTHR42037">
    <property type="match status" value="1"/>
</dbReference>
<keyword evidence="2" id="KW-1185">Reference proteome</keyword>
<sequence>MASNIVHRVGTPRFYKYQRLIARLYEALIFLWLEQPVQGPHVISNHDNASLTASRRRLTKNLAYICDWDKGGSTTTSIAIEDSENCYMFWVASNQGHEQRATHTNVGVSEFLRTILQRLQDATRESNPSATWLRNQEDACARACTAFASCRIKKEVKILSNMVKKCLDYLGKTIFDHGNLARSEISELKPWLKQFNFQSRESGYHKCMLAYNSRNDPQMNTLRKLSQEVVNDPSAEPIILASGAVRHFVGRLAEHIRISKQLIEDALRVRHVLDVFQVATIEPPTCVSPPEVDSHTNLDGILKRMFRSGDSGMTDFQLALSRMKEHVGIETKIKEQYDKIQAKSPIVHSEMQILEHFHRNKLRFADEDRFVGTSKFACFCCKLYFRHHPLRPVEPDSHEQVYLNWGPIALPDGTYDPLYVEQRDIINPVVKDLGATVLQLLRDKRIPGFRHSNSITGVTQSVDGYDYINSEREENHIFESLTSEEESDSEGGVAL</sequence>
<dbReference type="Pfam" id="PF14441">
    <property type="entry name" value="OTT_1508_deam"/>
    <property type="match status" value="1"/>
</dbReference>
<proteinExistence type="predicted"/>
<dbReference type="PANTHER" id="PTHR42037:SF1">
    <property type="match status" value="1"/>
</dbReference>